<sequence>MSEEQPSSSLLKPILIKRDIEMDGAGDDAGKETSKPKKHVTFNRMVEYYTYSETLASWKRRLMSDNDLRRSMPTESKTCFTKH</sequence>
<accession>A0A6P8J814</accession>
<dbReference type="GeneID" id="117135442"/>
<name>A0A6P8J814_DROMA</name>
<keyword evidence="1" id="KW-1185">Reference proteome</keyword>
<evidence type="ECO:0000313" key="2">
    <source>
        <dbReference type="RefSeq" id="XP_033151510.1"/>
    </source>
</evidence>
<proteinExistence type="predicted"/>
<protein>
    <submittedName>
        <fullName evidence="2">Uncharacterized protein LOC117135442</fullName>
    </submittedName>
</protein>
<evidence type="ECO:0000313" key="1">
    <source>
        <dbReference type="Proteomes" id="UP000515162"/>
    </source>
</evidence>
<dbReference type="RefSeq" id="XP_033151510.1">
    <property type="nucleotide sequence ID" value="XM_033295619.1"/>
</dbReference>
<reference evidence="2" key="1">
    <citation type="submission" date="2025-08" db="UniProtKB">
        <authorList>
            <consortium name="RefSeq"/>
        </authorList>
    </citation>
    <scope>IDENTIFICATION</scope>
    <source>
        <strain evidence="2">Mau12</strain>
        <tissue evidence="2">Whole Body</tissue>
    </source>
</reference>
<dbReference type="Proteomes" id="UP000515162">
    <property type="component" value="Chromosome 2R"/>
</dbReference>
<gene>
    <name evidence="2" type="primary">LOC117135442</name>
</gene>
<organism evidence="1 2">
    <name type="scientific">Drosophila mauritiana</name>
    <name type="common">Fruit fly</name>
    <dbReference type="NCBI Taxonomy" id="7226"/>
    <lineage>
        <taxon>Eukaryota</taxon>
        <taxon>Metazoa</taxon>
        <taxon>Ecdysozoa</taxon>
        <taxon>Arthropoda</taxon>
        <taxon>Hexapoda</taxon>
        <taxon>Insecta</taxon>
        <taxon>Pterygota</taxon>
        <taxon>Neoptera</taxon>
        <taxon>Endopterygota</taxon>
        <taxon>Diptera</taxon>
        <taxon>Brachycera</taxon>
        <taxon>Muscomorpha</taxon>
        <taxon>Ephydroidea</taxon>
        <taxon>Drosophilidae</taxon>
        <taxon>Drosophila</taxon>
        <taxon>Sophophora</taxon>
    </lineage>
</organism>
<dbReference type="AlphaFoldDB" id="A0A6P8J814"/>